<evidence type="ECO:0000256" key="5">
    <source>
        <dbReference type="ARBA" id="ARBA00023284"/>
    </source>
</evidence>
<keyword evidence="6" id="KW-1133">Transmembrane helix</keyword>
<dbReference type="PROSITE" id="PS00194">
    <property type="entry name" value="THIOREDOXIN_1"/>
    <property type="match status" value="1"/>
</dbReference>
<dbReference type="GO" id="GO:0030288">
    <property type="term" value="C:outer membrane-bounded periplasmic space"/>
    <property type="evidence" value="ECO:0007669"/>
    <property type="project" value="InterPro"/>
</dbReference>
<dbReference type="Gene3D" id="3.40.30.10">
    <property type="entry name" value="Glutaredoxin"/>
    <property type="match status" value="1"/>
</dbReference>
<evidence type="ECO:0000256" key="2">
    <source>
        <dbReference type="ARBA" id="ARBA00007758"/>
    </source>
</evidence>
<dbReference type="InterPro" id="IPR004799">
    <property type="entry name" value="Periplasmic_diS_OxRdtase_DsbE"/>
</dbReference>
<evidence type="ECO:0000256" key="3">
    <source>
        <dbReference type="ARBA" id="ARBA00022748"/>
    </source>
</evidence>
<dbReference type="GO" id="GO:0015036">
    <property type="term" value="F:disulfide oxidoreductase activity"/>
    <property type="evidence" value="ECO:0007669"/>
    <property type="project" value="InterPro"/>
</dbReference>
<keyword evidence="5" id="KW-0676">Redox-active center</keyword>
<dbReference type="EMBL" id="UOFS01000040">
    <property type="protein sequence ID" value="VAW99597.1"/>
    <property type="molecule type" value="Genomic_DNA"/>
</dbReference>
<evidence type="ECO:0000259" key="7">
    <source>
        <dbReference type="PROSITE" id="PS51352"/>
    </source>
</evidence>
<feature type="transmembrane region" description="Helical" evidence="6">
    <location>
        <begin position="6"/>
        <end position="24"/>
    </location>
</feature>
<keyword evidence="4" id="KW-1015">Disulfide bond</keyword>
<gene>
    <name evidence="8" type="ORF">MNBD_GAMMA22-2852</name>
</gene>
<dbReference type="InterPro" id="IPR036249">
    <property type="entry name" value="Thioredoxin-like_sf"/>
</dbReference>
<dbReference type="InterPro" id="IPR017937">
    <property type="entry name" value="Thioredoxin_CS"/>
</dbReference>
<comment type="subcellular location">
    <subcellularLocation>
        <location evidence="1">Cell envelope</location>
    </subcellularLocation>
</comment>
<dbReference type="InterPro" id="IPR013766">
    <property type="entry name" value="Thioredoxin_domain"/>
</dbReference>
<keyword evidence="6" id="KW-0472">Membrane</keyword>
<dbReference type="CDD" id="cd03010">
    <property type="entry name" value="TlpA_like_DsbE"/>
    <property type="match status" value="1"/>
</dbReference>
<proteinExistence type="inferred from homology"/>
<dbReference type="Pfam" id="PF08534">
    <property type="entry name" value="Redoxin"/>
    <property type="match status" value="1"/>
</dbReference>
<comment type="similarity">
    <text evidence="2">Belongs to the thioredoxin family. DsbE subfamily.</text>
</comment>
<evidence type="ECO:0000256" key="1">
    <source>
        <dbReference type="ARBA" id="ARBA00004196"/>
    </source>
</evidence>
<dbReference type="GO" id="GO:0017004">
    <property type="term" value="P:cytochrome complex assembly"/>
    <property type="evidence" value="ECO:0007669"/>
    <property type="project" value="UniProtKB-KW"/>
</dbReference>
<reference evidence="8" key="1">
    <citation type="submission" date="2018-06" db="EMBL/GenBank/DDBJ databases">
        <authorList>
            <person name="Zhirakovskaya E."/>
        </authorList>
    </citation>
    <scope>NUCLEOTIDE SEQUENCE</scope>
</reference>
<dbReference type="InterPro" id="IPR013740">
    <property type="entry name" value="Redoxin"/>
</dbReference>
<name>A0A3B1AJM0_9ZZZZ</name>
<feature type="domain" description="Thioredoxin" evidence="7">
    <location>
        <begin position="32"/>
        <end position="170"/>
    </location>
</feature>
<dbReference type="NCBIfam" id="TIGR00385">
    <property type="entry name" value="dsbE"/>
    <property type="match status" value="1"/>
</dbReference>
<accession>A0A3B1AJM0</accession>
<organism evidence="8">
    <name type="scientific">hydrothermal vent metagenome</name>
    <dbReference type="NCBI Taxonomy" id="652676"/>
    <lineage>
        <taxon>unclassified sequences</taxon>
        <taxon>metagenomes</taxon>
        <taxon>ecological metagenomes</taxon>
    </lineage>
</organism>
<dbReference type="AlphaFoldDB" id="A0A3B1AJM0"/>
<evidence type="ECO:0000256" key="6">
    <source>
        <dbReference type="SAM" id="Phobius"/>
    </source>
</evidence>
<evidence type="ECO:0000313" key="8">
    <source>
        <dbReference type="EMBL" id="VAW99597.1"/>
    </source>
</evidence>
<evidence type="ECO:0000256" key="4">
    <source>
        <dbReference type="ARBA" id="ARBA00023157"/>
    </source>
</evidence>
<dbReference type="InterPro" id="IPR050553">
    <property type="entry name" value="Thioredoxin_ResA/DsbE_sf"/>
</dbReference>
<dbReference type="SUPFAM" id="SSF52833">
    <property type="entry name" value="Thioredoxin-like"/>
    <property type="match status" value="1"/>
</dbReference>
<dbReference type="PROSITE" id="PS51352">
    <property type="entry name" value="THIOREDOXIN_2"/>
    <property type="match status" value="1"/>
</dbReference>
<sequence length="175" mass="19329">MNKAFIPLVAFVVVAIFLGIGLVLKPKEIPAQNIGQAAPQFTLPVLGKPGATLSAKDMLGKVWLLNVWASWCAACRVEHPLVNDLAAKKIVEIIGLNYKDTEQAGARWLQQLGNPYKVSIMDLDGRVGIDYGVYGVPESFLIDKKGIIRKKQIGPFTYKDIQETLIPLIMKLRDE</sequence>
<dbReference type="PANTHER" id="PTHR42852:SF6">
    <property type="entry name" value="THIOL:DISULFIDE INTERCHANGE PROTEIN DSBE"/>
    <property type="match status" value="1"/>
</dbReference>
<keyword evidence="3" id="KW-0201">Cytochrome c-type biogenesis</keyword>
<keyword evidence="6" id="KW-0812">Transmembrane</keyword>
<protein>
    <submittedName>
        <fullName evidence="8">Cytochrome c-type biogenesis protein CcmG/DsbE, thiol:disulfide oxidoreductase</fullName>
    </submittedName>
</protein>
<dbReference type="PANTHER" id="PTHR42852">
    <property type="entry name" value="THIOL:DISULFIDE INTERCHANGE PROTEIN DSBE"/>
    <property type="match status" value="1"/>
</dbReference>